<comment type="caution">
    <text evidence="2">The sequence shown here is derived from an EMBL/GenBank/DDBJ whole genome shotgun (WGS) entry which is preliminary data.</text>
</comment>
<evidence type="ECO:0000259" key="1">
    <source>
        <dbReference type="Pfam" id="PF08349"/>
    </source>
</evidence>
<name>A0A432JHQ7_9GAMM</name>
<dbReference type="InterPro" id="IPR013560">
    <property type="entry name" value="DUF1722"/>
</dbReference>
<dbReference type="Pfam" id="PF08349">
    <property type="entry name" value="DUF1722"/>
    <property type="match status" value="1"/>
</dbReference>
<protein>
    <submittedName>
        <fullName evidence="2">DUF1722 domain-containing protein</fullName>
    </submittedName>
</protein>
<proteinExistence type="predicted"/>
<reference evidence="2" key="1">
    <citation type="submission" date="2018-12" db="EMBL/GenBank/DDBJ databases">
        <authorList>
            <person name="Jadhav K."/>
            <person name="Kushwaha B."/>
            <person name="Jadhav I."/>
        </authorList>
    </citation>
    <scope>NUCLEOTIDE SEQUENCE [LARGE SCALE GENOMIC DNA]</scope>
    <source>
        <strain evidence="2">SBS 10</strain>
    </source>
</reference>
<organism evidence="2">
    <name type="scientific">Billgrantia gudaonensis</name>
    <dbReference type="NCBI Taxonomy" id="376427"/>
    <lineage>
        <taxon>Bacteria</taxon>
        <taxon>Pseudomonadati</taxon>
        <taxon>Pseudomonadota</taxon>
        <taxon>Gammaproteobacteria</taxon>
        <taxon>Oceanospirillales</taxon>
        <taxon>Halomonadaceae</taxon>
        <taxon>Billgrantia</taxon>
    </lineage>
</organism>
<sequence length="183" mass="20344">MRPAPPLPGAAEEARMNDRAARELHHRVYAFDDWKLPMSRLGPSHHAPLQFHSRQKYLLMAHHVEAFTVNWATTSRDAGKRPLDEAMSPFSETMAALSRPATRKTHANALMHVLGYPKQAFDSDTKQDSCWQPSMTTARDIAISPCSIRTDQSLHQSVTAPTTSAPDLSQSTPLTSWAKCNAI</sequence>
<evidence type="ECO:0000313" key="2">
    <source>
        <dbReference type="EMBL" id="RUA21928.1"/>
    </source>
</evidence>
<accession>A0A432JHQ7</accession>
<feature type="domain" description="DUF1722" evidence="1">
    <location>
        <begin position="56"/>
        <end position="128"/>
    </location>
</feature>
<dbReference type="AlphaFoldDB" id="A0A432JHQ7"/>
<gene>
    <name evidence="2" type="ORF">DSL92_08690</name>
</gene>
<dbReference type="PANTHER" id="PTHR30087:SF1">
    <property type="entry name" value="HYPOTHETICAL CYTOSOLIC PROTEIN"/>
    <property type="match status" value="1"/>
</dbReference>
<dbReference type="EMBL" id="RXHI01000029">
    <property type="protein sequence ID" value="RUA21928.1"/>
    <property type="molecule type" value="Genomic_DNA"/>
</dbReference>
<dbReference type="PANTHER" id="PTHR30087">
    <property type="entry name" value="INNER MEMBRANE PROTEIN"/>
    <property type="match status" value="1"/>
</dbReference>